<dbReference type="EMBL" id="MU251367">
    <property type="protein sequence ID" value="KAG9238671.1"/>
    <property type="molecule type" value="Genomic_DNA"/>
</dbReference>
<dbReference type="Proteomes" id="UP000824998">
    <property type="component" value="Unassembled WGS sequence"/>
</dbReference>
<sequence length="310" mass="34179">MAVIKSLVLILCVVTSTLATPLEFRATTTAPFVSESSPNPIGKLYPGNITGTLNGTIAVVPIPYKLARKIIPSQWGILTKAYQQLLPGFPKDSYPLIVKSLLDHDVGLNGTQLIPDFQTVRVNFPFVDILNDGYSSFQWGKYLLITESNEIGIDAIREYGSIPVPSLFKPDFQAYKYARPRSKTIYAEARANTSACADATTKFSPFNRHGAWPLSFYINATNQPVFGDPAKGCDNQILFYNTTLTTGKNAPVHVRGDIFIKAPYAHVPNDRTFRNVFGIKVDVAFLENNYYECETLKGYHGTGSGDGYVA</sequence>
<organism evidence="2 3">
    <name type="scientific">Amylocarpus encephaloides</name>
    <dbReference type="NCBI Taxonomy" id="45428"/>
    <lineage>
        <taxon>Eukaryota</taxon>
        <taxon>Fungi</taxon>
        <taxon>Dikarya</taxon>
        <taxon>Ascomycota</taxon>
        <taxon>Pezizomycotina</taxon>
        <taxon>Leotiomycetes</taxon>
        <taxon>Helotiales</taxon>
        <taxon>Helotiales incertae sedis</taxon>
        <taxon>Amylocarpus</taxon>
    </lineage>
</organism>
<name>A0A9P7YS01_9HELO</name>
<dbReference type="OrthoDB" id="265717at2759"/>
<dbReference type="AlphaFoldDB" id="A0A9P7YS01"/>
<keyword evidence="1" id="KW-0732">Signal</keyword>
<comment type="caution">
    <text evidence="2">The sequence shown here is derived from an EMBL/GenBank/DDBJ whole genome shotgun (WGS) entry which is preliminary data.</text>
</comment>
<accession>A0A9P7YS01</accession>
<proteinExistence type="predicted"/>
<protein>
    <recommendedName>
        <fullName evidence="4">Peptidase A1 domain-containing protein</fullName>
    </recommendedName>
</protein>
<keyword evidence="3" id="KW-1185">Reference proteome</keyword>
<reference evidence="2" key="1">
    <citation type="journal article" date="2021" name="IMA Fungus">
        <title>Genomic characterization of three marine fungi, including Emericellopsis atlantica sp. nov. with signatures of a generalist lifestyle and marine biomass degradation.</title>
        <authorList>
            <person name="Hagestad O.C."/>
            <person name="Hou L."/>
            <person name="Andersen J.H."/>
            <person name="Hansen E.H."/>
            <person name="Altermark B."/>
            <person name="Li C."/>
            <person name="Kuhnert E."/>
            <person name="Cox R.J."/>
            <person name="Crous P.W."/>
            <person name="Spatafora J.W."/>
            <person name="Lail K."/>
            <person name="Amirebrahimi M."/>
            <person name="Lipzen A."/>
            <person name="Pangilinan J."/>
            <person name="Andreopoulos W."/>
            <person name="Hayes R.D."/>
            <person name="Ng V."/>
            <person name="Grigoriev I.V."/>
            <person name="Jackson S.A."/>
            <person name="Sutton T.D.S."/>
            <person name="Dobson A.D.W."/>
            <person name="Rama T."/>
        </authorList>
    </citation>
    <scope>NUCLEOTIDE SEQUENCE</scope>
    <source>
        <strain evidence="2">TRa018bII</strain>
    </source>
</reference>
<evidence type="ECO:0008006" key="4">
    <source>
        <dbReference type="Google" id="ProtNLM"/>
    </source>
</evidence>
<evidence type="ECO:0000313" key="3">
    <source>
        <dbReference type="Proteomes" id="UP000824998"/>
    </source>
</evidence>
<evidence type="ECO:0000256" key="1">
    <source>
        <dbReference type="SAM" id="SignalP"/>
    </source>
</evidence>
<gene>
    <name evidence="2" type="ORF">BJ875DRAFT_24797</name>
</gene>
<feature type="chain" id="PRO_5040388839" description="Peptidase A1 domain-containing protein" evidence="1">
    <location>
        <begin position="20"/>
        <end position="310"/>
    </location>
</feature>
<feature type="signal peptide" evidence="1">
    <location>
        <begin position="1"/>
        <end position="19"/>
    </location>
</feature>
<evidence type="ECO:0000313" key="2">
    <source>
        <dbReference type="EMBL" id="KAG9238671.1"/>
    </source>
</evidence>